<evidence type="ECO:0000313" key="2">
    <source>
        <dbReference type="Proteomes" id="UP000079169"/>
    </source>
</evidence>
<proteinExistence type="predicted"/>
<dbReference type="RefSeq" id="XP_026685987.1">
    <property type="nucleotide sequence ID" value="XM_026830186.1"/>
</dbReference>
<dbReference type="KEGG" id="dci:113471221"/>
<dbReference type="AlphaFoldDB" id="A0A3Q0JBU7"/>
<gene>
    <name evidence="3" type="primary">LOC113471221</name>
</gene>
<reference evidence="3" key="1">
    <citation type="submission" date="2025-08" db="UniProtKB">
        <authorList>
            <consortium name="RefSeq"/>
        </authorList>
    </citation>
    <scope>IDENTIFICATION</scope>
</reference>
<keyword evidence="2" id="KW-1185">Reference proteome</keyword>
<evidence type="ECO:0000313" key="3">
    <source>
        <dbReference type="RefSeq" id="XP_026685987.1"/>
    </source>
</evidence>
<name>A0A3Q0JBU7_DIACI</name>
<dbReference type="Proteomes" id="UP000079169">
    <property type="component" value="Unplaced"/>
</dbReference>
<dbReference type="GeneID" id="113471221"/>
<organism evidence="2 3">
    <name type="scientific">Diaphorina citri</name>
    <name type="common">Asian citrus psyllid</name>
    <dbReference type="NCBI Taxonomy" id="121845"/>
    <lineage>
        <taxon>Eukaryota</taxon>
        <taxon>Metazoa</taxon>
        <taxon>Ecdysozoa</taxon>
        <taxon>Arthropoda</taxon>
        <taxon>Hexapoda</taxon>
        <taxon>Insecta</taxon>
        <taxon>Pterygota</taxon>
        <taxon>Neoptera</taxon>
        <taxon>Paraneoptera</taxon>
        <taxon>Hemiptera</taxon>
        <taxon>Sternorrhyncha</taxon>
        <taxon>Psylloidea</taxon>
        <taxon>Psyllidae</taxon>
        <taxon>Diaphorininae</taxon>
        <taxon>Diaphorina</taxon>
    </lineage>
</organism>
<sequence>MWLSNLHLLAPTASVPCKPRRPQALPRPAQALPAPGVPARAPPPGASLRTRPCASIHVS</sequence>
<evidence type="ECO:0000256" key="1">
    <source>
        <dbReference type="SAM" id="MobiDB-lite"/>
    </source>
</evidence>
<protein>
    <submittedName>
        <fullName evidence="3">Uncharacterized protein LOC113471221</fullName>
    </submittedName>
</protein>
<feature type="compositionally biased region" description="Low complexity" evidence="1">
    <location>
        <begin position="22"/>
        <end position="39"/>
    </location>
</feature>
<feature type="region of interest" description="Disordered" evidence="1">
    <location>
        <begin position="13"/>
        <end position="59"/>
    </location>
</feature>
<accession>A0A3Q0JBU7</accession>
<dbReference type="PaxDb" id="121845-A0A3Q0JBU7"/>